<keyword evidence="5 7" id="KW-0573">Peptidoglycan synthesis</keyword>
<reference evidence="11" key="1">
    <citation type="journal article" date="2019" name="Int. J. Syst. Evol. Microbiol.">
        <title>The Global Catalogue of Microorganisms (GCM) 10K type strain sequencing project: providing services to taxonomists for standard genome sequencing and annotation.</title>
        <authorList>
            <consortium name="The Broad Institute Genomics Platform"/>
            <consortium name="The Broad Institute Genome Sequencing Center for Infectious Disease"/>
            <person name="Wu L."/>
            <person name="Ma J."/>
        </authorList>
    </citation>
    <scope>NUCLEOTIDE SEQUENCE [LARGE SCALE GENOMIC DNA]</scope>
    <source>
        <strain evidence="11">JCM 31921</strain>
    </source>
</reference>
<accession>A0ABP8MIS6</accession>
<evidence type="ECO:0000313" key="10">
    <source>
        <dbReference type="EMBL" id="GAA4449852.1"/>
    </source>
</evidence>
<feature type="active site" description="Proton donor/acceptor" evidence="7">
    <location>
        <position position="161"/>
    </location>
</feature>
<evidence type="ECO:0000256" key="7">
    <source>
        <dbReference type="PROSITE-ProRule" id="PRU01373"/>
    </source>
</evidence>
<dbReference type="RefSeq" id="WP_344822304.1">
    <property type="nucleotide sequence ID" value="NZ_BAABEZ010000002.1"/>
</dbReference>
<dbReference type="InterPro" id="IPR038063">
    <property type="entry name" value="Transpep_catalytic_dom"/>
</dbReference>
<keyword evidence="3" id="KW-0808">Transferase</keyword>
<dbReference type="SUPFAM" id="SSF141523">
    <property type="entry name" value="L,D-transpeptidase catalytic domain-like"/>
    <property type="match status" value="1"/>
</dbReference>
<evidence type="ECO:0000256" key="6">
    <source>
        <dbReference type="ARBA" id="ARBA00023316"/>
    </source>
</evidence>
<evidence type="ECO:0000313" key="11">
    <source>
        <dbReference type="Proteomes" id="UP001501410"/>
    </source>
</evidence>
<gene>
    <name evidence="10" type="ORF">GCM10023092_04810</name>
</gene>
<keyword evidence="8" id="KW-0732">Signal</keyword>
<evidence type="ECO:0000256" key="4">
    <source>
        <dbReference type="ARBA" id="ARBA00022960"/>
    </source>
</evidence>
<keyword evidence="4 7" id="KW-0133">Cell shape</keyword>
<dbReference type="InterPro" id="IPR005490">
    <property type="entry name" value="LD_TPept_cat_dom"/>
</dbReference>
<protein>
    <recommendedName>
        <fullName evidence="9">L,D-TPase catalytic domain-containing protein</fullName>
    </recommendedName>
</protein>
<dbReference type="PANTHER" id="PTHR36699:SF1">
    <property type="entry name" value="L,D-TRANSPEPTIDASE YAFK-RELATED"/>
    <property type="match status" value="1"/>
</dbReference>
<feature type="signal peptide" evidence="8">
    <location>
        <begin position="1"/>
        <end position="23"/>
    </location>
</feature>
<evidence type="ECO:0000256" key="1">
    <source>
        <dbReference type="ARBA" id="ARBA00004752"/>
    </source>
</evidence>
<evidence type="ECO:0000256" key="5">
    <source>
        <dbReference type="ARBA" id="ARBA00022984"/>
    </source>
</evidence>
<evidence type="ECO:0000256" key="3">
    <source>
        <dbReference type="ARBA" id="ARBA00022679"/>
    </source>
</evidence>
<proteinExistence type="inferred from homology"/>
<feature type="domain" description="L,D-TPase catalytic" evidence="9">
    <location>
        <begin position="67"/>
        <end position="200"/>
    </location>
</feature>
<feature type="chain" id="PRO_5046027071" description="L,D-TPase catalytic domain-containing protein" evidence="8">
    <location>
        <begin position="24"/>
        <end position="255"/>
    </location>
</feature>
<keyword evidence="6 7" id="KW-0961">Cell wall biogenesis/degradation</keyword>
<feature type="active site" description="Nucleophile" evidence="7">
    <location>
        <position position="169"/>
    </location>
</feature>
<keyword evidence="11" id="KW-1185">Reference proteome</keyword>
<evidence type="ECO:0000256" key="8">
    <source>
        <dbReference type="SAM" id="SignalP"/>
    </source>
</evidence>
<comment type="similarity">
    <text evidence="2">Belongs to the YkuD family.</text>
</comment>
<sequence>MRFSFIKLLLPILIGGITHTAFAQTDVANMRNSQMSFTRVAQAYAKYNDSLRVLFQKSGLSYPPKDLYIRDFKSQNEMELWAREKPSDPYKLVKLYRICALSGILGPKRYEGDRQVPEGSYFIEDFNPQSDFFLSMLLNYPNYSDVILGDKKKPGGDIYIHGGCVTVGCVPLTNEVISELYVACLNAKMNGQNYIPVSIYPTRFNKRGLDFLGKAYQADQDKQKFWVNLKSGYDYFEEHRKLLPVMYTPEGKYVF</sequence>
<comment type="caution">
    <text evidence="10">The sequence shown here is derived from an EMBL/GenBank/DDBJ whole genome shotgun (WGS) entry which is preliminary data.</text>
</comment>
<evidence type="ECO:0000256" key="2">
    <source>
        <dbReference type="ARBA" id="ARBA00005992"/>
    </source>
</evidence>
<comment type="pathway">
    <text evidence="1 7">Cell wall biogenesis; peptidoglycan biosynthesis.</text>
</comment>
<dbReference type="PROSITE" id="PS52029">
    <property type="entry name" value="LD_TPASE"/>
    <property type="match status" value="1"/>
</dbReference>
<evidence type="ECO:0000259" key="9">
    <source>
        <dbReference type="PROSITE" id="PS52029"/>
    </source>
</evidence>
<organism evidence="10 11">
    <name type="scientific">Rurimicrobium arvi</name>
    <dbReference type="NCBI Taxonomy" id="2049916"/>
    <lineage>
        <taxon>Bacteria</taxon>
        <taxon>Pseudomonadati</taxon>
        <taxon>Bacteroidota</taxon>
        <taxon>Chitinophagia</taxon>
        <taxon>Chitinophagales</taxon>
        <taxon>Chitinophagaceae</taxon>
        <taxon>Rurimicrobium</taxon>
    </lineage>
</organism>
<dbReference type="Proteomes" id="UP001501410">
    <property type="component" value="Unassembled WGS sequence"/>
</dbReference>
<dbReference type="CDD" id="cd16913">
    <property type="entry name" value="YkuD_like"/>
    <property type="match status" value="1"/>
</dbReference>
<name>A0ABP8MIS6_9BACT</name>
<dbReference type="PANTHER" id="PTHR36699">
    <property type="entry name" value="LD-TRANSPEPTIDASE"/>
    <property type="match status" value="1"/>
</dbReference>
<dbReference type="Pfam" id="PF03734">
    <property type="entry name" value="YkuD"/>
    <property type="match status" value="1"/>
</dbReference>
<dbReference type="EMBL" id="BAABEZ010000002">
    <property type="protein sequence ID" value="GAA4449852.1"/>
    <property type="molecule type" value="Genomic_DNA"/>
</dbReference>